<proteinExistence type="predicted"/>
<keyword evidence="2" id="KW-1185">Reference proteome</keyword>
<gene>
    <name evidence="1" type="ORF">J437_LFUL008084</name>
</gene>
<dbReference type="EMBL" id="KZ308558">
    <property type="protein sequence ID" value="KAG8231542.1"/>
    <property type="molecule type" value="Genomic_DNA"/>
</dbReference>
<protein>
    <submittedName>
        <fullName evidence="1">Uncharacterized protein</fullName>
    </submittedName>
</protein>
<reference evidence="1" key="1">
    <citation type="submission" date="2013-04" db="EMBL/GenBank/DDBJ databases">
        <authorList>
            <person name="Qu J."/>
            <person name="Murali S.C."/>
            <person name="Bandaranaike D."/>
            <person name="Bellair M."/>
            <person name="Blankenburg K."/>
            <person name="Chao H."/>
            <person name="Dinh H."/>
            <person name="Doddapaneni H."/>
            <person name="Downs B."/>
            <person name="Dugan-Rocha S."/>
            <person name="Elkadiri S."/>
            <person name="Gnanaolivu R.D."/>
            <person name="Hernandez B."/>
            <person name="Javaid M."/>
            <person name="Jayaseelan J.C."/>
            <person name="Lee S."/>
            <person name="Li M."/>
            <person name="Ming W."/>
            <person name="Munidasa M."/>
            <person name="Muniz J."/>
            <person name="Nguyen L."/>
            <person name="Ongeri F."/>
            <person name="Osuji N."/>
            <person name="Pu L.-L."/>
            <person name="Puazo M."/>
            <person name="Qu C."/>
            <person name="Quiroz J."/>
            <person name="Raj R."/>
            <person name="Weissenberger G."/>
            <person name="Xin Y."/>
            <person name="Zou X."/>
            <person name="Han Y."/>
            <person name="Richards S."/>
            <person name="Worley K."/>
            <person name="Muzny D."/>
            <person name="Gibbs R."/>
        </authorList>
    </citation>
    <scope>NUCLEOTIDE SEQUENCE</scope>
    <source>
        <strain evidence="1">Sampled in the wild</strain>
    </source>
</reference>
<name>A0A8K0KAR7_LADFU</name>
<evidence type="ECO:0000313" key="2">
    <source>
        <dbReference type="Proteomes" id="UP000792457"/>
    </source>
</evidence>
<accession>A0A8K0KAR7</accession>
<dbReference type="Proteomes" id="UP000792457">
    <property type="component" value="Unassembled WGS sequence"/>
</dbReference>
<sequence length="113" mass="12757">MVTRASPVSKAQTCRPMAVRNGIGLPDHGQFRLKKRVYQKEEVCTFRTGSLNVGTMTGKSREISDLRSRRRLKILCVQETRLKGNKAKELAEGYTTAERKTEGMVSGLSWIRN</sequence>
<organism evidence="1 2">
    <name type="scientific">Ladona fulva</name>
    <name type="common">Scarce chaser dragonfly</name>
    <name type="synonym">Libellula fulva</name>
    <dbReference type="NCBI Taxonomy" id="123851"/>
    <lineage>
        <taxon>Eukaryota</taxon>
        <taxon>Metazoa</taxon>
        <taxon>Ecdysozoa</taxon>
        <taxon>Arthropoda</taxon>
        <taxon>Hexapoda</taxon>
        <taxon>Insecta</taxon>
        <taxon>Pterygota</taxon>
        <taxon>Palaeoptera</taxon>
        <taxon>Odonata</taxon>
        <taxon>Epiprocta</taxon>
        <taxon>Anisoptera</taxon>
        <taxon>Libelluloidea</taxon>
        <taxon>Libellulidae</taxon>
        <taxon>Ladona</taxon>
    </lineage>
</organism>
<dbReference type="AlphaFoldDB" id="A0A8K0KAR7"/>
<reference evidence="1" key="2">
    <citation type="submission" date="2017-10" db="EMBL/GenBank/DDBJ databases">
        <title>Ladona fulva Genome sequencing and assembly.</title>
        <authorList>
            <person name="Murali S."/>
            <person name="Richards S."/>
            <person name="Bandaranaike D."/>
            <person name="Bellair M."/>
            <person name="Blankenburg K."/>
            <person name="Chao H."/>
            <person name="Dinh H."/>
            <person name="Doddapaneni H."/>
            <person name="Dugan-Rocha S."/>
            <person name="Elkadiri S."/>
            <person name="Gnanaolivu R."/>
            <person name="Hernandez B."/>
            <person name="Skinner E."/>
            <person name="Javaid M."/>
            <person name="Lee S."/>
            <person name="Li M."/>
            <person name="Ming W."/>
            <person name="Munidasa M."/>
            <person name="Muniz J."/>
            <person name="Nguyen L."/>
            <person name="Hughes D."/>
            <person name="Osuji N."/>
            <person name="Pu L.-L."/>
            <person name="Puazo M."/>
            <person name="Qu C."/>
            <person name="Quiroz J."/>
            <person name="Raj R."/>
            <person name="Weissenberger G."/>
            <person name="Xin Y."/>
            <person name="Zou X."/>
            <person name="Han Y."/>
            <person name="Worley K."/>
            <person name="Muzny D."/>
            <person name="Gibbs R."/>
        </authorList>
    </citation>
    <scope>NUCLEOTIDE SEQUENCE</scope>
    <source>
        <strain evidence="1">Sampled in the wild</strain>
    </source>
</reference>
<evidence type="ECO:0000313" key="1">
    <source>
        <dbReference type="EMBL" id="KAG8231542.1"/>
    </source>
</evidence>
<comment type="caution">
    <text evidence="1">The sequence shown here is derived from an EMBL/GenBank/DDBJ whole genome shotgun (WGS) entry which is preliminary data.</text>
</comment>
<dbReference type="OrthoDB" id="418748at2759"/>